<feature type="compositionally biased region" description="Basic and acidic residues" evidence="1">
    <location>
        <begin position="68"/>
        <end position="97"/>
    </location>
</feature>
<organism evidence="2 3">
    <name type="scientific">Daphnia pulex</name>
    <name type="common">Water flea</name>
    <dbReference type="NCBI Taxonomy" id="6669"/>
    <lineage>
        <taxon>Eukaryota</taxon>
        <taxon>Metazoa</taxon>
        <taxon>Ecdysozoa</taxon>
        <taxon>Arthropoda</taxon>
        <taxon>Crustacea</taxon>
        <taxon>Branchiopoda</taxon>
        <taxon>Diplostraca</taxon>
        <taxon>Cladocera</taxon>
        <taxon>Anomopoda</taxon>
        <taxon>Daphniidae</taxon>
        <taxon>Daphnia</taxon>
    </lineage>
</organism>
<protein>
    <submittedName>
        <fullName evidence="2">Uncharacterized protein</fullName>
    </submittedName>
</protein>
<keyword evidence="3" id="KW-1185">Reference proteome</keyword>
<dbReference type="AlphaFoldDB" id="E9FQZ9"/>
<feature type="compositionally biased region" description="Basic and acidic residues" evidence="1">
    <location>
        <begin position="19"/>
        <end position="28"/>
    </location>
</feature>
<gene>
    <name evidence="2" type="ORF">DAPPUDRAFT_232463</name>
</gene>
<sequence>MDHKDHHHHTVAHGKKGHEHTDSKHQAEENQAPRAGFQLGQTAAGFGTNKTSELSTFANTKDFEDLEAESRSNSGHEHEEHGEHDHEDDKEDHHAKK</sequence>
<dbReference type="KEGG" id="dpx:DAPPUDRAFT_232463"/>
<dbReference type="Proteomes" id="UP000000305">
    <property type="component" value="Unassembled WGS sequence"/>
</dbReference>
<feature type="region of interest" description="Disordered" evidence="1">
    <location>
        <begin position="1"/>
        <end position="97"/>
    </location>
</feature>
<evidence type="ECO:0000313" key="3">
    <source>
        <dbReference type="Proteomes" id="UP000000305"/>
    </source>
</evidence>
<name>E9FQZ9_DAPPU</name>
<feature type="compositionally biased region" description="Basic residues" evidence="1">
    <location>
        <begin position="1"/>
        <end position="18"/>
    </location>
</feature>
<evidence type="ECO:0000313" key="2">
    <source>
        <dbReference type="EMBL" id="EFX90072.1"/>
    </source>
</evidence>
<dbReference type="EMBL" id="GL732523">
    <property type="protein sequence ID" value="EFX90072.1"/>
    <property type="molecule type" value="Genomic_DNA"/>
</dbReference>
<feature type="compositionally biased region" description="Polar residues" evidence="1">
    <location>
        <begin position="48"/>
        <end position="59"/>
    </location>
</feature>
<dbReference type="OrthoDB" id="6343764at2759"/>
<reference evidence="2 3" key="1">
    <citation type="journal article" date="2011" name="Science">
        <title>The ecoresponsive genome of Daphnia pulex.</title>
        <authorList>
            <person name="Colbourne J.K."/>
            <person name="Pfrender M.E."/>
            <person name="Gilbert D."/>
            <person name="Thomas W.K."/>
            <person name="Tucker A."/>
            <person name="Oakley T.H."/>
            <person name="Tokishita S."/>
            <person name="Aerts A."/>
            <person name="Arnold G.J."/>
            <person name="Basu M.K."/>
            <person name="Bauer D.J."/>
            <person name="Caceres C.E."/>
            <person name="Carmel L."/>
            <person name="Casola C."/>
            <person name="Choi J.H."/>
            <person name="Detter J.C."/>
            <person name="Dong Q."/>
            <person name="Dusheyko S."/>
            <person name="Eads B.D."/>
            <person name="Frohlich T."/>
            <person name="Geiler-Samerotte K.A."/>
            <person name="Gerlach D."/>
            <person name="Hatcher P."/>
            <person name="Jogdeo S."/>
            <person name="Krijgsveld J."/>
            <person name="Kriventseva E.V."/>
            <person name="Kultz D."/>
            <person name="Laforsch C."/>
            <person name="Lindquist E."/>
            <person name="Lopez J."/>
            <person name="Manak J.R."/>
            <person name="Muller J."/>
            <person name="Pangilinan J."/>
            <person name="Patwardhan R.P."/>
            <person name="Pitluck S."/>
            <person name="Pritham E.J."/>
            <person name="Rechtsteiner A."/>
            <person name="Rho M."/>
            <person name="Rogozin I.B."/>
            <person name="Sakarya O."/>
            <person name="Salamov A."/>
            <person name="Schaack S."/>
            <person name="Shapiro H."/>
            <person name="Shiga Y."/>
            <person name="Skalitzky C."/>
            <person name="Smith Z."/>
            <person name="Souvorov A."/>
            <person name="Sung W."/>
            <person name="Tang Z."/>
            <person name="Tsuchiya D."/>
            <person name="Tu H."/>
            <person name="Vos H."/>
            <person name="Wang M."/>
            <person name="Wolf Y.I."/>
            <person name="Yamagata H."/>
            <person name="Yamada T."/>
            <person name="Ye Y."/>
            <person name="Shaw J.R."/>
            <person name="Andrews J."/>
            <person name="Crease T.J."/>
            <person name="Tang H."/>
            <person name="Lucas S.M."/>
            <person name="Robertson H.M."/>
            <person name="Bork P."/>
            <person name="Koonin E.V."/>
            <person name="Zdobnov E.M."/>
            <person name="Grigoriev I.V."/>
            <person name="Lynch M."/>
            <person name="Boore J.L."/>
        </authorList>
    </citation>
    <scope>NUCLEOTIDE SEQUENCE [LARGE SCALE GENOMIC DNA]</scope>
</reference>
<dbReference type="HOGENOM" id="CLU_2348757_0_0_1"/>
<dbReference type="InParanoid" id="E9FQZ9"/>
<proteinExistence type="predicted"/>
<accession>E9FQZ9</accession>
<evidence type="ECO:0000256" key="1">
    <source>
        <dbReference type="SAM" id="MobiDB-lite"/>
    </source>
</evidence>